<evidence type="ECO:0000313" key="6">
    <source>
        <dbReference type="EMBL" id="QQD23328.1"/>
    </source>
</evidence>
<dbReference type="PANTHER" id="PTHR40942">
    <property type="match status" value="1"/>
</dbReference>
<evidence type="ECO:0000256" key="2">
    <source>
        <dbReference type="ARBA" id="ARBA00022617"/>
    </source>
</evidence>
<evidence type="ECO:0000256" key="1">
    <source>
        <dbReference type="ARBA" id="ARBA00022448"/>
    </source>
</evidence>
<dbReference type="EMBL" id="CP046056">
    <property type="protein sequence ID" value="QQD23328.1"/>
    <property type="molecule type" value="Genomic_DNA"/>
</dbReference>
<dbReference type="Pfam" id="PF13442">
    <property type="entry name" value="Cytochrome_CBB3"/>
    <property type="match status" value="1"/>
</dbReference>
<dbReference type="GO" id="GO:0009055">
    <property type="term" value="F:electron transfer activity"/>
    <property type="evidence" value="ECO:0007669"/>
    <property type="project" value="InterPro"/>
</dbReference>
<keyword evidence="3" id="KW-0479">Metal-binding</keyword>
<dbReference type="KEGG" id="vcw:GJQ55_02030"/>
<dbReference type="PRINTS" id="PR00607">
    <property type="entry name" value="CYTCHROMECIE"/>
</dbReference>
<dbReference type="GO" id="GO:0020037">
    <property type="term" value="F:heme binding"/>
    <property type="evidence" value="ECO:0007669"/>
    <property type="project" value="InterPro"/>
</dbReference>
<dbReference type="InterPro" id="IPR036909">
    <property type="entry name" value="Cyt_c-like_dom_sf"/>
</dbReference>
<dbReference type="GO" id="GO:0005506">
    <property type="term" value="F:iron ion binding"/>
    <property type="evidence" value="ECO:0007669"/>
    <property type="project" value="InterPro"/>
</dbReference>
<evidence type="ECO:0000313" key="7">
    <source>
        <dbReference type="Proteomes" id="UP000596074"/>
    </source>
</evidence>
<evidence type="ECO:0000256" key="3">
    <source>
        <dbReference type="ARBA" id="ARBA00022723"/>
    </source>
</evidence>
<dbReference type="InterPro" id="IPR002323">
    <property type="entry name" value="Cyt_CIE"/>
</dbReference>
<dbReference type="AlphaFoldDB" id="A0A9E8JLB4"/>
<proteinExistence type="predicted"/>
<evidence type="ECO:0000256" key="5">
    <source>
        <dbReference type="ARBA" id="ARBA00023004"/>
    </source>
</evidence>
<accession>A0A9E8JLB4</accession>
<reference evidence="6 7" key="1">
    <citation type="submission" date="2019-11" db="EMBL/GenBank/DDBJ databases">
        <title>Venatorbacter sp. nov. a predator of Campylobacter and other Gram-negative bacteria.</title>
        <authorList>
            <person name="Saeedi A."/>
            <person name="Cummings N.J."/>
            <person name="Connerton I.F."/>
            <person name="Connerton P.L."/>
        </authorList>
    </citation>
    <scope>NUCLEOTIDE SEQUENCE [LARGE SCALE GENOMIC DNA]</scope>
    <source>
        <strain evidence="6">XL5</strain>
    </source>
</reference>
<dbReference type="SUPFAM" id="SSF46626">
    <property type="entry name" value="Cytochrome c"/>
    <property type="match status" value="1"/>
</dbReference>
<dbReference type="InterPro" id="IPR009056">
    <property type="entry name" value="Cyt_c-like_dom"/>
</dbReference>
<name>A0A9E8JLB4_9GAMM</name>
<dbReference type="Gene3D" id="1.10.760.10">
    <property type="entry name" value="Cytochrome c-like domain"/>
    <property type="match status" value="1"/>
</dbReference>
<gene>
    <name evidence="6" type="ORF">GJQ55_02030</name>
</gene>
<keyword evidence="1" id="KW-0813">Transport</keyword>
<dbReference type="PANTHER" id="PTHR40942:SF4">
    <property type="entry name" value="CYTOCHROME C5"/>
    <property type="match status" value="1"/>
</dbReference>
<protein>
    <submittedName>
        <fullName evidence="6">Uncharacterized protein</fullName>
    </submittedName>
</protein>
<dbReference type="Proteomes" id="UP000596074">
    <property type="component" value="Chromosome"/>
</dbReference>
<organism evidence="6 7">
    <name type="scientific">Venatoribacter cucullus</name>
    <dbReference type="NCBI Taxonomy" id="2661630"/>
    <lineage>
        <taxon>Bacteria</taxon>
        <taxon>Pseudomonadati</taxon>
        <taxon>Pseudomonadota</taxon>
        <taxon>Gammaproteobacteria</taxon>
        <taxon>Oceanospirillales</taxon>
        <taxon>Oceanospirillaceae</taxon>
        <taxon>Venatoribacter</taxon>
    </lineage>
</organism>
<keyword evidence="2" id="KW-0349">Heme</keyword>
<keyword evidence="7" id="KW-1185">Reference proteome</keyword>
<keyword evidence="5" id="KW-0408">Iron</keyword>
<sequence>MCCGCFSCLPAKLYYRSVLSSHGTIIMRKTLTALLLVTVLPAAHADDDYTHELYELYCQACHGAAVSGAPRSFSRDWQPWLKKGLPQMVENAIRGTGNMPAMGTCNECGPQELEDLIRYMSREQ</sequence>
<keyword evidence="4" id="KW-0249">Electron transport</keyword>
<evidence type="ECO:0000256" key="4">
    <source>
        <dbReference type="ARBA" id="ARBA00022982"/>
    </source>
</evidence>